<reference evidence="3 4" key="1">
    <citation type="submission" date="2012-02" db="EMBL/GenBank/DDBJ databases">
        <title>Complete sequence of chromosome of Singulisphaera acidiphila DSM 18658.</title>
        <authorList>
            <consortium name="US DOE Joint Genome Institute (JGI-PGF)"/>
            <person name="Lucas S."/>
            <person name="Copeland A."/>
            <person name="Lapidus A."/>
            <person name="Glavina del Rio T."/>
            <person name="Dalin E."/>
            <person name="Tice H."/>
            <person name="Bruce D."/>
            <person name="Goodwin L."/>
            <person name="Pitluck S."/>
            <person name="Peters L."/>
            <person name="Ovchinnikova G."/>
            <person name="Chertkov O."/>
            <person name="Kyrpides N."/>
            <person name="Mavromatis K."/>
            <person name="Ivanova N."/>
            <person name="Brettin T."/>
            <person name="Detter J.C."/>
            <person name="Han C."/>
            <person name="Larimer F."/>
            <person name="Land M."/>
            <person name="Hauser L."/>
            <person name="Markowitz V."/>
            <person name="Cheng J.-F."/>
            <person name="Hugenholtz P."/>
            <person name="Woyke T."/>
            <person name="Wu D."/>
            <person name="Tindall B."/>
            <person name="Pomrenke H."/>
            <person name="Brambilla E."/>
            <person name="Klenk H.-P."/>
            <person name="Eisen J.A."/>
        </authorList>
    </citation>
    <scope>NUCLEOTIDE SEQUENCE [LARGE SCALE GENOMIC DNA]</scope>
    <source>
        <strain evidence="4">ATCC BAA-1392 / DSM 18658 / VKM B-2454 / MOB10</strain>
    </source>
</reference>
<dbReference type="Gene3D" id="1.25.40.10">
    <property type="entry name" value="Tetratricopeptide repeat domain"/>
    <property type="match status" value="1"/>
</dbReference>
<feature type="transmembrane region" description="Helical" evidence="2">
    <location>
        <begin position="435"/>
        <end position="457"/>
    </location>
</feature>
<feature type="transmembrane region" description="Helical" evidence="2">
    <location>
        <begin position="297"/>
        <end position="318"/>
    </location>
</feature>
<dbReference type="SUPFAM" id="SSF48452">
    <property type="entry name" value="TPR-like"/>
    <property type="match status" value="1"/>
</dbReference>
<dbReference type="InterPro" id="IPR011990">
    <property type="entry name" value="TPR-like_helical_dom_sf"/>
</dbReference>
<evidence type="ECO:0000256" key="1">
    <source>
        <dbReference type="SAM" id="MobiDB-lite"/>
    </source>
</evidence>
<keyword evidence="2" id="KW-0812">Transmembrane</keyword>
<sequence>MSSESPPARKTRSKPALAPLIDEPPPLPTTLRVLDWILIASFLELTFLLGVFPLKDTDFWWHLRTGDWIRQHHTVPTTDLYTFTVSDHPWVDLHWGFQVVLSWGYAYGGVVALNLAKCVITCFAILLVITAKKRDWPVWVMLLGWMPALLVLSGRMYVRPETFTLLYLCADLAVLFRWDKHPRLAFLLPIVQVAWVNSQGLFVLGPILIGFALVSAIFRPGAFAPSRTRWWRTVGIATLLTGAACLLNPYGLKGALYPLQLLQTMGNPIFSKSIAELTPIPEFIKRNVGWNNLPLCLHLLTIILGALSFVIPILWSVVARTSSSIPQSDPQLDPPARGSSKKDTSKSKRKTAKRTKEAEELPQGRVRDWSMTLFRFLLFAAFCRLSWQATRNSHQFAAVVGTITAWNFAEWAAAISRRRPRIEGESLAPFILPRLATLGCIAVVFAIVASGRLYAWAGEDRRIGLGEEPLWFPHEAVKFAGKPGMPNRFLSFHDGYAALYDYYHGAERTPGLERKVFVDARLEVIGPDLYERYLNLQSEMGGMKESSSWPAQLDQIGRPVVLAGHATNAMIGANMMTTPHWRCVWFDSIVGVFVHDANAEIVRANQVDFAARHFRPASATIPQGIDAFVASAKAIWAYAGVLQAHQRSDLARPMILLGLDYARRIQQADPDSLTGWKLIGQIEAAREPAVEPSNRVQRYRLPFDPVFDLSAVRATYALRRAHLAAPNDFLTLLLLSQQYQDRRMNEAAAPLHERLIGLRPINLNQAETQAKSANELAQLREQLGQEISSAWENLSELDRIVASMLATGRAGGAADLLERAYPSESRPWEVTDRIATLRLHLGEAEQARVLWQKASAPPRPAIRSARVAVSYLVEGLFDEARRHYQDALRDEADLFEAHYGLAVLEEDAGRAIESLRHARQAAEHAPNEVAKAAAQVIVTETLPFAEL</sequence>
<dbReference type="AlphaFoldDB" id="L0DL69"/>
<dbReference type="eggNOG" id="COG0457">
    <property type="taxonomic scope" value="Bacteria"/>
</dbReference>
<dbReference type="Proteomes" id="UP000010798">
    <property type="component" value="Chromosome"/>
</dbReference>
<keyword evidence="2" id="KW-1133">Transmembrane helix</keyword>
<feature type="transmembrane region" description="Helical" evidence="2">
    <location>
        <begin position="33"/>
        <end position="54"/>
    </location>
</feature>
<feature type="transmembrane region" description="Helical" evidence="2">
    <location>
        <begin position="230"/>
        <end position="252"/>
    </location>
</feature>
<evidence type="ECO:0000313" key="3">
    <source>
        <dbReference type="EMBL" id="AGA29987.1"/>
    </source>
</evidence>
<keyword evidence="2" id="KW-0472">Membrane</keyword>
<feature type="transmembrane region" description="Helical" evidence="2">
    <location>
        <begin position="105"/>
        <end position="129"/>
    </location>
</feature>
<feature type="transmembrane region" description="Helical" evidence="2">
    <location>
        <begin position="200"/>
        <end position="218"/>
    </location>
</feature>
<dbReference type="STRING" id="886293.Sinac_5869"/>
<evidence type="ECO:0000256" key="2">
    <source>
        <dbReference type="SAM" id="Phobius"/>
    </source>
</evidence>
<dbReference type="KEGG" id="saci:Sinac_5869"/>
<keyword evidence="4" id="KW-1185">Reference proteome</keyword>
<organism evidence="3 4">
    <name type="scientific">Singulisphaera acidiphila (strain ATCC BAA-1392 / DSM 18658 / VKM B-2454 / MOB10)</name>
    <dbReference type="NCBI Taxonomy" id="886293"/>
    <lineage>
        <taxon>Bacteria</taxon>
        <taxon>Pseudomonadati</taxon>
        <taxon>Planctomycetota</taxon>
        <taxon>Planctomycetia</taxon>
        <taxon>Isosphaerales</taxon>
        <taxon>Isosphaeraceae</taxon>
        <taxon>Singulisphaera</taxon>
    </lineage>
</organism>
<dbReference type="EMBL" id="CP003364">
    <property type="protein sequence ID" value="AGA29987.1"/>
    <property type="molecule type" value="Genomic_DNA"/>
</dbReference>
<dbReference type="HOGENOM" id="CLU_306699_0_0_0"/>
<gene>
    <name evidence="3" type="ordered locus">Sinac_5869</name>
</gene>
<proteinExistence type="predicted"/>
<accession>L0DL69</accession>
<name>L0DL69_SINAD</name>
<feature type="transmembrane region" description="Helical" evidence="2">
    <location>
        <begin position="136"/>
        <end position="158"/>
    </location>
</feature>
<protein>
    <submittedName>
        <fullName evidence="3">Uncharacterized protein</fullName>
    </submittedName>
</protein>
<feature type="region of interest" description="Disordered" evidence="1">
    <location>
        <begin position="1"/>
        <end position="21"/>
    </location>
</feature>
<evidence type="ECO:0000313" key="4">
    <source>
        <dbReference type="Proteomes" id="UP000010798"/>
    </source>
</evidence>
<feature type="region of interest" description="Disordered" evidence="1">
    <location>
        <begin position="324"/>
        <end position="361"/>
    </location>
</feature>